<dbReference type="EC" id="2.1.2.2" evidence="2"/>
<sequence length="266" mass="30573">MFTVMTDAFFHTSFLHEKLRGFQLNWIVRNSRKLDISLLDNIHHELSKKEKITDDDIIKLEEIYQGLNETEKYLAKAHGVPETHSLSSAMMIETGNFGESFYQDYLNHECSQDKDGALIFMTVILSPFWIEHFEKRIVNAHSAILPYARGMFAIEQLATSENKKAVERSAGATIHYVDPGIDTGPIIEQKRLPSPWALDSIWGVKGESQLTAFGLLKSYLERENKFQFTDTLPIKQDIKSPLFMSKTFTDEVKRKAEASFLKMKEM</sequence>
<evidence type="ECO:0000256" key="2">
    <source>
        <dbReference type="ARBA" id="ARBA00012254"/>
    </source>
</evidence>
<dbReference type="Pfam" id="PF00551">
    <property type="entry name" value="Formyl_trans_N"/>
    <property type="match status" value="1"/>
</dbReference>
<keyword evidence="4" id="KW-0658">Purine biosynthesis</keyword>
<dbReference type="EMBL" id="CBXF010000094">
    <property type="protein sequence ID" value="CDL83680.1"/>
    <property type="molecule type" value="Genomic_DNA"/>
</dbReference>
<feature type="domain" description="Formyl transferase N-terminal" evidence="5">
    <location>
        <begin position="123"/>
        <end position="193"/>
    </location>
</feature>
<dbReference type="PANTHER" id="PTHR43369">
    <property type="entry name" value="PHOSPHORIBOSYLGLYCINAMIDE FORMYLTRANSFERASE"/>
    <property type="match status" value="1"/>
</dbReference>
<proteinExistence type="predicted"/>
<dbReference type="Proteomes" id="UP000019202">
    <property type="component" value="Unassembled WGS sequence"/>
</dbReference>
<evidence type="ECO:0000313" key="6">
    <source>
        <dbReference type="EMBL" id="CDL83680.1"/>
    </source>
</evidence>
<keyword evidence="3" id="KW-0808">Transferase</keyword>
<dbReference type="InterPro" id="IPR036477">
    <property type="entry name" value="Formyl_transf_N_sf"/>
</dbReference>
<dbReference type="InterPro" id="IPR002376">
    <property type="entry name" value="Formyl_transf_N"/>
</dbReference>
<dbReference type="Gene3D" id="3.40.50.170">
    <property type="entry name" value="Formyl transferase, N-terminal domain"/>
    <property type="match status" value="1"/>
</dbReference>
<reference evidence="6" key="1">
    <citation type="submission" date="2013-11" db="EMBL/GenBank/DDBJ databases">
        <title>Draft genome sequence and annotation of the entomopathogenic bacteria, Xenorhabdus cabanillasi strain JM26 and Xenorhabdus szentirmai strain DSM 16338.</title>
        <authorList>
            <person name="Gualtieri M."/>
            <person name="Ogier J.C."/>
            <person name="Pages S."/>
            <person name="Givaudan A."/>
            <person name="Gaudriault S."/>
        </authorList>
    </citation>
    <scope>NUCLEOTIDE SEQUENCE [LARGE SCALE GENOMIC DNA]</scope>
    <source>
        <strain evidence="6">DSM 16338</strain>
    </source>
</reference>
<dbReference type="PANTHER" id="PTHR43369:SF2">
    <property type="entry name" value="PHOSPHORIBOSYLGLYCINAMIDE FORMYLTRANSFERASE"/>
    <property type="match status" value="1"/>
</dbReference>
<organism evidence="6 7">
    <name type="scientific">Xenorhabdus szentirmaii DSM 16338</name>
    <dbReference type="NCBI Taxonomy" id="1427518"/>
    <lineage>
        <taxon>Bacteria</taxon>
        <taxon>Pseudomonadati</taxon>
        <taxon>Pseudomonadota</taxon>
        <taxon>Gammaproteobacteria</taxon>
        <taxon>Enterobacterales</taxon>
        <taxon>Morganellaceae</taxon>
        <taxon>Xenorhabdus</taxon>
    </lineage>
</organism>
<evidence type="ECO:0000256" key="1">
    <source>
        <dbReference type="ARBA" id="ARBA00005054"/>
    </source>
</evidence>
<dbReference type="AlphaFoldDB" id="W1J2J3"/>
<protein>
    <recommendedName>
        <fullName evidence="2">phosphoribosylglycinamide formyltransferase 1</fullName>
        <ecNumber evidence="2">2.1.2.2</ecNumber>
    </recommendedName>
</protein>
<accession>W1J2J3</accession>
<dbReference type="STRING" id="1427518.XSR1_350022"/>
<dbReference type="SUPFAM" id="SSF53328">
    <property type="entry name" value="Formyltransferase"/>
    <property type="match status" value="1"/>
</dbReference>
<dbReference type="OrthoDB" id="9802815at2"/>
<evidence type="ECO:0000313" key="7">
    <source>
        <dbReference type="Proteomes" id="UP000019202"/>
    </source>
</evidence>
<dbReference type="GO" id="GO:0005737">
    <property type="term" value="C:cytoplasm"/>
    <property type="evidence" value="ECO:0007669"/>
    <property type="project" value="TreeGrafter"/>
</dbReference>
<evidence type="ECO:0000256" key="4">
    <source>
        <dbReference type="ARBA" id="ARBA00022755"/>
    </source>
</evidence>
<dbReference type="GO" id="GO:0006189">
    <property type="term" value="P:'de novo' IMP biosynthetic process"/>
    <property type="evidence" value="ECO:0007669"/>
    <property type="project" value="TreeGrafter"/>
</dbReference>
<evidence type="ECO:0000256" key="3">
    <source>
        <dbReference type="ARBA" id="ARBA00022679"/>
    </source>
</evidence>
<gene>
    <name evidence="6" type="ORF">XSR1_350022</name>
</gene>
<evidence type="ECO:0000259" key="5">
    <source>
        <dbReference type="Pfam" id="PF00551"/>
    </source>
</evidence>
<comment type="pathway">
    <text evidence="1">Purine metabolism; IMP biosynthesis via de novo pathway; N(2)-formyl-N(1)-(5-phospho-D-ribosyl)glycinamide from N(1)-(5-phospho-D-ribosyl)glycinamide (10-formyl THF route): step 1/1.</text>
</comment>
<comment type="caution">
    <text evidence="6">The sequence shown here is derived from an EMBL/GenBank/DDBJ whole genome shotgun (WGS) entry which is preliminary data.</text>
</comment>
<name>W1J2J3_9GAMM</name>
<dbReference type="GO" id="GO:0004644">
    <property type="term" value="F:phosphoribosylglycinamide formyltransferase activity"/>
    <property type="evidence" value="ECO:0007669"/>
    <property type="project" value="UniProtKB-EC"/>
</dbReference>
<keyword evidence="7" id="KW-1185">Reference proteome</keyword>